<keyword evidence="3" id="KW-1185">Reference proteome</keyword>
<reference evidence="2 3" key="1">
    <citation type="submission" date="2023-09" db="EMBL/GenBank/DDBJ databases">
        <title>Multi-omics analysis of a traditional fermented food reveals byproduct-associated fungal strains for waste-to-food upcycling.</title>
        <authorList>
            <consortium name="Lawrence Berkeley National Laboratory"/>
            <person name="Rekdal V.M."/>
            <person name="Villalobos-Escobedo J.M."/>
            <person name="Rodriguez-Valeron N."/>
            <person name="Garcia M.O."/>
            <person name="Vasquez D.P."/>
            <person name="Damayanti I."/>
            <person name="Sorensen P.M."/>
            <person name="Baidoo E.E."/>
            <person name="De Carvalho A.C."/>
            <person name="Riley R."/>
            <person name="Lipzen A."/>
            <person name="He G."/>
            <person name="Yan M."/>
            <person name="Haridas S."/>
            <person name="Daum C."/>
            <person name="Yoshinaga Y."/>
            <person name="Ng V."/>
            <person name="Grigoriev I.V."/>
            <person name="Munk R."/>
            <person name="Nuraida L."/>
            <person name="Wijaya C.H."/>
            <person name="Morales P.-C."/>
            <person name="Keasling J.D."/>
        </authorList>
    </citation>
    <scope>NUCLEOTIDE SEQUENCE [LARGE SCALE GENOMIC DNA]</scope>
    <source>
        <strain evidence="2 3">FGSC 2613</strain>
    </source>
</reference>
<evidence type="ECO:0000313" key="2">
    <source>
        <dbReference type="EMBL" id="KAL0473907.1"/>
    </source>
</evidence>
<evidence type="ECO:0000256" key="1">
    <source>
        <dbReference type="SAM" id="SignalP"/>
    </source>
</evidence>
<evidence type="ECO:0000313" key="3">
    <source>
        <dbReference type="Proteomes" id="UP001451303"/>
    </source>
</evidence>
<feature type="chain" id="PRO_5045634195" description="Secreted protein" evidence="1">
    <location>
        <begin position="25"/>
        <end position="144"/>
    </location>
</feature>
<protein>
    <recommendedName>
        <fullName evidence="4">Secreted protein</fullName>
    </recommendedName>
</protein>
<organism evidence="2 3">
    <name type="scientific">Neurospora intermedia</name>
    <dbReference type="NCBI Taxonomy" id="5142"/>
    <lineage>
        <taxon>Eukaryota</taxon>
        <taxon>Fungi</taxon>
        <taxon>Dikarya</taxon>
        <taxon>Ascomycota</taxon>
        <taxon>Pezizomycotina</taxon>
        <taxon>Sordariomycetes</taxon>
        <taxon>Sordariomycetidae</taxon>
        <taxon>Sordariales</taxon>
        <taxon>Sordariaceae</taxon>
        <taxon>Neurospora</taxon>
    </lineage>
</organism>
<sequence length="144" mass="15997">MRHTRGLLSLVSFVYLHLVPLSSPRPKRWGTIKLKIEGGPGPGFFRHLFSKSKTEWGDMGDWSGESGADTDNMKRVILLRVEADHVHPLMVSSIQERSNRGAGADGIVLCMSVIISQVSIFAFSVRAQRYSTKLAYTTTCNSDE</sequence>
<keyword evidence="1" id="KW-0732">Signal</keyword>
<comment type="caution">
    <text evidence="2">The sequence shown here is derived from an EMBL/GenBank/DDBJ whole genome shotgun (WGS) entry which is preliminary data.</text>
</comment>
<dbReference type="EMBL" id="JAVLET010000002">
    <property type="protein sequence ID" value="KAL0473907.1"/>
    <property type="molecule type" value="Genomic_DNA"/>
</dbReference>
<proteinExistence type="predicted"/>
<dbReference type="Proteomes" id="UP001451303">
    <property type="component" value="Unassembled WGS sequence"/>
</dbReference>
<name>A0ABR3DNG7_NEUIN</name>
<gene>
    <name evidence="2" type="ORF">QR685DRAFT_595554</name>
</gene>
<evidence type="ECO:0008006" key="4">
    <source>
        <dbReference type="Google" id="ProtNLM"/>
    </source>
</evidence>
<accession>A0ABR3DNG7</accession>
<feature type="signal peptide" evidence="1">
    <location>
        <begin position="1"/>
        <end position="24"/>
    </location>
</feature>